<dbReference type="AlphaFoldDB" id="A0A0S6VZ60"/>
<dbReference type="PANTHER" id="PTHR13693:SF100">
    <property type="entry name" value="8-AMINO-7-OXONONANOATE SYNTHASE"/>
    <property type="match status" value="1"/>
</dbReference>
<sequence length="403" mass="44804">MNADIYDTFKQQLEALGARGQLRQLGSIARRDETHADFNGKRYLNLSSNDYLGLGANQALLEEFLRQEHSGDLIDQFGLASSSSRLLTGNAEAYARLETYLAAQYQAEAACVFNSGYHANIGIISALANRHDLILSDKLNHASMMDGLLLAQAKYFRYRHCDYDHLEQLLEQHRAQFQRTFIITESVFSMDGDVADLQRLVELKNRYNALLIVDEAHAVGVFGEHGLGVCEVQGVTQEIDVLICPLGKAPASLGAYAITNRILKEYLVNTMRPLIFTTALPPMCVNWTLFVMQKIAGMQAERRYLQALSQRFRQALIAHGLNTDGDSQIIPVMIGANDAAVRVSERLREQGYLIFAIRPPTVPPNTARLRLSLNAAMRWEQLAPLPEAIAAALHEMALDSTAA</sequence>
<dbReference type="InterPro" id="IPR015422">
    <property type="entry name" value="PyrdxlP-dep_Trfase_small"/>
</dbReference>
<evidence type="ECO:0000256" key="2">
    <source>
        <dbReference type="ARBA" id="ARBA00022679"/>
    </source>
</evidence>
<dbReference type="Pfam" id="PF00155">
    <property type="entry name" value="Aminotran_1_2"/>
    <property type="match status" value="1"/>
</dbReference>
<evidence type="ECO:0000256" key="1">
    <source>
        <dbReference type="ARBA" id="ARBA00001933"/>
    </source>
</evidence>
<evidence type="ECO:0000259" key="4">
    <source>
        <dbReference type="Pfam" id="PF00155"/>
    </source>
</evidence>
<accession>A0A0S6VZ60</accession>
<dbReference type="STRING" id="1499966.U14_02347"/>
<dbReference type="GO" id="GO:0008710">
    <property type="term" value="F:8-amino-7-oxononanoate synthase activity"/>
    <property type="evidence" value="ECO:0007669"/>
    <property type="project" value="TreeGrafter"/>
</dbReference>
<dbReference type="GO" id="GO:0009102">
    <property type="term" value="P:biotin biosynthetic process"/>
    <property type="evidence" value="ECO:0007669"/>
    <property type="project" value="TreeGrafter"/>
</dbReference>
<reference evidence="5" key="1">
    <citation type="journal article" date="2015" name="PeerJ">
        <title>First genomic representation of candidate bacterial phylum KSB3 points to enhanced environmental sensing as a trigger of wastewater bulking.</title>
        <authorList>
            <person name="Sekiguchi Y."/>
            <person name="Ohashi A."/>
            <person name="Parks D.H."/>
            <person name="Yamauchi T."/>
            <person name="Tyson G.W."/>
            <person name="Hugenholtz P."/>
        </authorList>
    </citation>
    <scope>NUCLEOTIDE SEQUENCE [LARGE SCALE GENOMIC DNA]</scope>
</reference>
<keyword evidence="2" id="KW-0808">Transferase</keyword>
<proteinExistence type="predicted"/>
<dbReference type="CDD" id="cd06454">
    <property type="entry name" value="KBL_like"/>
    <property type="match status" value="1"/>
</dbReference>
<evidence type="ECO:0000256" key="3">
    <source>
        <dbReference type="ARBA" id="ARBA00022898"/>
    </source>
</evidence>
<dbReference type="HOGENOM" id="CLU_015846_11_2_0"/>
<dbReference type="InterPro" id="IPR015424">
    <property type="entry name" value="PyrdxlP-dep_Trfase"/>
</dbReference>
<name>A0A0S6VZ60_9BACT</name>
<dbReference type="InterPro" id="IPR050087">
    <property type="entry name" value="AON_synthase_class-II"/>
</dbReference>
<gene>
    <name evidence="5" type="ORF">U14_02347</name>
</gene>
<dbReference type="EMBL" id="DF820456">
    <property type="protein sequence ID" value="GAK51105.1"/>
    <property type="molecule type" value="Genomic_DNA"/>
</dbReference>
<keyword evidence="3" id="KW-0663">Pyridoxal phosphate</keyword>
<dbReference type="GO" id="GO:0030170">
    <property type="term" value="F:pyridoxal phosphate binding"/>
    <property type="evidence" value="ECO:0007669"/>
    <property type="project" value="InterPro"/>
</dbReference>
<evidence type="ECO:0000313" key="5">
    <source>
        <dbReference type="EMBL" id="GAK51105.1"/>
    </source>
</evidence>
<protein>
    <submittedName>
        <fullName evidence="5">8-amino-7-oxononanoate synthase</fullName>
    </submittedName>
</protein>
<dbReference type="InterPro" id="IPR015421">
    <property type="entry name" value="PyrdxlP-dep_Trfase_major"/>
</dbReference>
<organism evidence="5">
    <name type="scientific">Candidatus Moduliflexus flocculans</name>
    <dbReference type="NCBI Taxonomy" id="1499966"/>
    <lineage>
        <taxon>Bacteria</taxon>
        <taxon>Candidatus Moduliflexota</taxon>
        <taxon>Candidatus Moduliflexia</taxon>
        <taxon>Candidatus Moduliflexales</taxon>
        <taxon>Candidatus Moduliflexaceae</taxon>
    </lineage>
</organism>
<dbReference type="Proteomes" id="UP000030700">
    <property type="component" value="Unassembled WGS sequence"/>
</dbReference>
<comment type="cofactor">
    <cofactor evidence="1">
        <name>pyridoxal 5'-phosphate</name>
        <dbReference type="ChEBI" id="CHEBI:597326"/>
    </cofactor>
</comment>
<dbReference type="Gene3D" id="3.90.1150.10">
    <property type="entry name" value="Aspartate Aminotransferase, domain 1"/>
    <property type="match status" value="1"/>
</dbReference>
<evidence type="ECO:0000313" key="6">
    <source>
        <dbReference type="Proteomes" id="UP000030700"/>
    </source>
</evidence>
<dbReference type="Gene3D" id="3.40.640.10">
    <property type="entry name" value="Type I PLP-dependent aspartate aminotransferase-like (Major domain)"/>
    <property type="match status" value="1"/>
</dbReference>
<feature type="domain" description="Aminotransferase class I/classII large" evidence="4">
    <location>
        <begin position="43"/>
        <end position="389"/>
    </location>
</feature>
<dbReference type="SUPFAM" id="SSF53383">
    <property type="entry name" value="PLP-dependent transferases"/>
    <property type="match status" value="1"/>
</dbReference>
<keyword evidence="6" id="KW-1185">Reference proteome</keyword>
<dbReference type="InterPro" id="IPR004839">
    <property type="entry name" value="Aminotransferase_I/II_large"/>
</dbReference>
<dbReference type="PANTHER" id="PTHR13693">
    <property type="entry name" value="CLASS II AMINOTRANSFERASE/8-AMINO-7-OXONONANOATE SYNTHASE"/>
    <property type="match status" value="1"/>
</dbReference>